<accession>A0A2P2M6P4</accession>
<proteinExistence type="predicted"/>
<name>A0A2P2M6P4_RHIMU</name>
<evidence type="ECO:0000313" key="2">
    <source>
        <dbReference type="EMBL" id="MBX25867.1"/>
    </source>
</evidence>
<dbReference type="AlphaFoldDB" id="A0A2P2M6P4"/>
<protein>
    <submittedName>
        <fullName evidence="2">Uncharacterized protein MANES_07G126600</fullName>
    </submittedName>
</protein>
<reference evidence="2" key="1">
    <citation type="submission" date="2018-02" db="EMBL/GenBank/DDBJ databases">
        <title>Rhizophora mucronata_Transcriptome.</title>
        <authorList>
            <person name="Meera S.P."/>
            <person name="Sreeshan A."/>
            <person name="Augustine A."/>
        </authorList>
    </citation>
    <scope>NUCLEOTIDE SEQUENCE</scope>
    <source>
        <tissue evidence="2">Leaf</tissue>
    </source>
</reference>
<feature type="region of interest" description="Disordered" evidence="1">
    <location>
        <begin position="1"/>
        <end position="29"/>
    </location>
</feature>
<sequence length="177" mass="19289">MCFASRNTERQRKLGRRTQTGPHHHHFTPQLPQGAAAIIIAVDRSLFERDGSDHNLVVESCKCCPDEWTHPKNPMIIPGLVPVVDDCGTKAAGWVDASPCNWDGGQVNQEHSEPNRQRCQDRNMRVSGASLGIGGREDGVNEYKGAHNLSAKPIAFGIAAIHLIGTATQQLILSLPL</sequence>
<evidence type="ECO:0000256" key="1">
    <source>
        <dbReference type="SAM" id="MobiDB-lite"/>
    </source>
</evidence>
<organism evidence="2">
    <name type="scientific">Rhizophora mucronata</name>
    <name type="common">Asiatic mangrove</name>
    <dbReference type="NCBI Taxonomy" id="61149"/>
    <lineage>
        <taxon>Eukaryota</taxon>
        <taxon>Viridiplantae</taxon>
        <taxon>Streptophyta</taxon>
        <taxon>Embryophyta</taxon>
        <taxon>Tracheophyta</taxon>
        <taxon>Spermatophyta</taxon>
        <taxon>Magnoliopsida</taxon>
        <taxon>eudicotyledons</taxon>
        <taxon>Gunneridae</taxon>
        <taxon>Pentapetalae</taxon>
        <taxon>rosids</taxon>
        <taxon>fabids</taxon>
        <taxon>Malpighiales</taxon>
        <taxon>Rhizophoraceae</taxon>
        <taxon>Rhizophora</taxon>
    </lineage>
</organism>
<dbReference type="EMBL" id="GGEC01045383">
    <property type="protein sequence ID" value="MBX25867.1"/>
    <property type="molecule type" value="Transcribed_RNA"/>
</dbReference>